<evidence type="ECO:0000256" key="1">
    <source>
        <dbReference type="PROSITE-ProRule" id="PRU00169"/>
    </source>
</evidence>
<name>A0ABX7KAW3_9SPHN</name>
<keyword evidence="4" id="KW-1185">Reference proteome</keyword>
<dbReference type="Gene3D" id="3.40.50.2300">
    <property type="match status" value="1"/>
</dbReference>
<dbReference type="PROSITE" id="PS50110">
    <property type="entry name" value="RESPONSE_REGULATORY"/>
    <property type="match status" value="1"/>
</dbReference>
<dbReference type="InterPro" id="IPR001789">
    <property type="entry name" value="Sig_transdc_resp-reg_receiver"/>
</dbReference>
<gene>
    <name evidence="3" type="ORF">IDJ81_14305</name>
</gene>
<reference evidence="3 4" key="1">
    <citation type="submission" date="2020-09" db="EMBL/GenBank/DDBJ databases">
        <title>Complete genome sequence of altererythrobacter flavus SS-21NJ, isolated from Dongying oil sludge in Shandong province.</title>
        <authorList>
            <person name="Sun S."/>
            <person name="Zhang Z."/>
        </authorList>
    </citation>
    <scope>NUCLEOTIDE SEQUENCE [LARGE SCALE GENOMIC DNA]</scope>
    <source>
        <strain evidence="3 4">SS-21NJ</strain>
    </source>
</reference>
<sequence>MSHRPLILLLEDEPLILMDLEMAAEDRGCACLATTCVEQAFAALGGDGLPDVAVLDVTLQAGNTCVPIATELRRLGVPYLLHSGDLDRQDERIRQLQAELVPKPASSARVIEKALELLDPDGLPEKPALPDSCQLACGVKSIHAGTQSGEIASIRK</sequence>
<protein>
    <submittedName>
        <fullName evidence="3">Response regulator</fullName>
    </submittedName>
</protein>
<dbReference type="Proteomes" id="UP000663637">
    <property type="component" value="Chromosome"/>
</dbReference>
<evidence type="ECO:0000313" key="3">
    <source>
        <dbReference type="EMBL" id="QSB44452.1"/>
    </source>
</evidence>
<accession>A0ABX7KAW3</accession>
<evidence type="ECO:0000259" key="2">
    <source>
        <dbReference type="PROSITE" id="PS50110"/>
    </source>
</evidence>
<organism evidence="3 4">
    <name type="scientific">Tsuneonella flava</name>
    <dbReference type="NCBI Taxonomy" id="2055955"/>
    <lineage>
        <taxon>Bacteria</taxon>
        <taxon>Pseudomonadati</taxon>
        <taxon>Pseudomonadota</taxon>
        <taxon>Alphaproteobacteria</taxon>
        <taxon>Sphingomonadales</taxon>
        <taxon>Erythrobacteraceae</taxon>
        <taxon>Tsuneonella</taxon>
    </lineage>
</organism>
<feature type="domain" description="Response regulatory" evidence="2">
    <location>
        <begin position="6"/>
        <end position="118"/>
    </location>
</feature>
<keyword evidence="1" id="KW-0597">Phosphoprotein</keyword>
<proteinExistence type="predicted"/>
<dbReference type="EMBL" id="CP061510">
    <property type="protein sequence ID" value="QSB44452.1"/>
    <property type="molecule type" value="Genomic_DNA"/>
</dbReference>
<feature type="modified residue" description="4-aspartylphosphate" evidence="1">
    <location>
        <position position="56"/>
    </location>
</feature>
<dbReference type="SUPFAM" id="SSF52172">
    <property type="entry name" value="CheY-like"/>
    <property type="match status" value="1"/>
</dbReference>
<evidence type="ECO:0000313" key="4">
    <source>
        <dbReference type="Proteomes" id="UP000663637"/>
    </source>
</evidence>
<dbReference type="InterPro" id="IPR011006">
    <property type="entry name" value="CheY-like_superfamily"/>
</dbReference>
<dbReference type="RefSeq" id="WP_205441862.1">
    <property type="nucleotide sequence ID" value="NZ_CP061510.1"/>
</dbReference>